<feature type="transmembrane region" description="Helical" evidence="1">
    <location>
        <begin position="76"/>
        <end position="96"/>
    </location>
</feature>
<keyword evidence="1" id="KW-0472">Membrane</keyword>
<dbReference type="EMBL" id="BOOG01000013">
    <property type="protein sequence ID" value="GIH69240.1"/>
    <property type="molecule type" value="Genomic_DNA"/>
</dbReference>
<dbReference type="AlphaFoldDB" id="A0A8J3R7F6"/>
<comment type="caution">
    <text evidence="2">The sequence shown here is derived from an EMBL/GenBank/DDBJ whole genome shotgun (WGS) entry which is preliminary data.</text>
</comment>
<protein>
    <submittedName>
        <fullName evidence="2">Uncharacterized protein</fullName>
    </submittedName>
</protein>
<proteinExistence type="predicted"/>
<feature type="transmembrane region" description="Helical" evidence="1">
    <location>
        <begin position="51"/>
        <end position="69"/>
    </location>
</feature>
<gene>
    <name evidence="2" type="ORF">Mth01_14930</name>
</gene>
<sequence length="110" mass="11519">MIVKTMVDGFIDGIVGSGGFGGSVHDLAAAPSPEPTTGINTAGLADFLRTFFAPLFLAVVSVVAIFFLFTREITRFVQFIILAIAIGVIFYVPNIIEVTAKAIAGALGIK</sequence>
<evidence type="ECO:0000313" key="3">
    <source>
        <dbReference type="Proteomes" id="UP000610966"/>
    </source>
</evidence>
<dbReference type="Proteomes" id="UP000610966">
    <property type="component" value="Unassembled WGS sequence"/>
</dbReference>
<dbReference type="RefSeq" id="WP_239089453.1">
    <property type="nucleotide sequence ID" value="NZ_BOOG01000013.1"/>
</dbReference>
<accession>A0A8J3R7F6</accession>
<organism evidence="2 3">
    <name type="scientific">Sphaerimonospora thailandensis</name>
    <dbReference type="NCBI Taxonomy" id="795644"/>
    <lineage>
        <taxon>Bacteria</taxon>
        <taxon>Bacillati</taxon>
        <taxon>Actinomycetota</taxon>
        <taxon>Actinomycetes</taxon>
        <taxon>Streptosporangiales</taxon>
        <taxon>Streptosporangiaceae</taxon>
        <taxon>Sphaerimonospora</taxon>
    </lineage>
</organism>
<keyword evidence="3" id="KW-1185">Reference proteome</keyword>
<evidence type="ECO:0000313" key="2">
    <source>
        <dbReference type="EMBL" id="GIH69240.1"/>
    </source>
</evidence>
<keyword evidence="1" id="KW-0812">Transmembrane</keyword>
<reference evidence="2" key="1">
    <citation type="submission" date="2021-01" db="EMBL/GenBank/DDBJ databases">
        <title>Whole genome shotgun sequence of Sphaerimonospora thailandensis NBRC 107569.</title>
        <authorList>
            <person name="Komaki H."/>
            <person name="Tamura T."/>
        </authorList>
    </citation>
    <scope>NUCLEOTIDE SEQUENCE</scope>
    <source>
        <strain evidence="2">NBRC 107569</strain>
    </source>
</reference>
<name>A0A8J3R7F6_9ACTN</name>
<keyword evidence="1" id="KW-1133">Transmembrane helix</keyword>
<evidence type="ECO:0000256" key="1">
    <source>
        <dbReference type="SAM" id="Phobius"/>
    </source>
</evidence>